<evidence type="ECO:0000313" key="2">
    <source>
        <dbReference type="EMBL" id="GBB89021.1"/>
    </source>
</evidence>
<sequence>MVQLIKYKKSTHLANKTAKNQPQVVVPVEKSIVSISASSIASNTSFQLTDQDASAGGPSITVKKEIMASKAKTTLAEKQAIAKEIALTSNLKSKRSLAGDLFAKKKMVHLRTKQTTFTCYTSDLNEDAMVTDPPNQEDQQTCSNGLFKKSQIQNIDQQLSDLKMDVDPKLASQQVNNKPVDQPEVITLSDDNDSFILIPKLFTVYTESNNLSHAIFSNEDSYNKVLQGRFHTKINEEDQDSNIMEKNTAFQFKFVMKEKLQKNKEEIDNKKERTIQVFDIPLYTEKKTIQNSFSLLGEIVKINTRAHGQYQQAYIIYKDVNSVQRFYHKWSHFIGKEYIRVTPILLSEEQRDQRKQHSLRLSGLPIRMTAINLRPILDEMNTMTCFISRNPFHYKPFTYAYVNFKNEEDKEIAMKKKFSIKQGKIDKLLFISDPTIKRNIYNNCGNPDHLYAGCNIKKYPNKRNNTVKAARKKKTKLTAQNKNRSYAQVVKSNATPNQPLQQKQCLKSE</sequence>
<dbReference type="GO" id="GO:0003676">
    <property type="term" value="F:nucleic acid binding"/>
    <property type="evidence" value="ECO:0007669"/>
    <property type="project" value="InterPro"/>
</dbReference>
<feature type="compositionally biased region" description="Polar residues" evidence="1">
    <location>
        <begin position="480"/>
        <end position="509"/>
    </location>
</feature>
<comment type="caution">
    <text evidence="2">The sequence shown here is derived from an EMBL/GenBank/DDBJ whole genome shotgun (WGS) entry which is preliminary data.</text>
</comment>
<gene>
    <name evidence="2" type="ORF">RclHR1_15670001</name>
</gene>
<keyword evidence="3" id="KW-1185">Reference proteome</keyword>
<accession>A0A2Z6QWC6</accession>
<dbReference type="Proteomes" id="UP000247702">
    <property type="component" value="Unassembled WGS sequence"/>
</dbReference>
<dbReference type="InterPro" id="IPR012677">
    <property type="entry name" value="Nucleotide-bd_a/b_plait_sf"/>
</dbReference>
<reference evidence="2 3" key="1">
    <citation type="submission" date="2017-11" db="EMBL/GenBank/DDBJ databases">
        <title>The genome of Rhizophagus clarus HR1 reveals common genetic basis of auxotrophy among arbuscular mycorrhizal fungi.</title>
        <authorList>
            <person name="Kobayashi Y."/>
        </authorList>
    </citation>
    <scope>NUCLEOTIDE SEQUENCE [LARGE SCALE GENOMIC DNA]</scope>
    <source>
        <strain evidence="2 3">HR1</strain>
    </source>
</reference>
<evidence type="ECO:0008006" key="4">
    <source>
        <dbReference type="Google" id="ProtNLM"/>
    </source>
</evidence>
<evidence type="ECO:0000313" key="3">
    <source>
        <dbReference type="Proteomes" id="UP000247702"/>
    </source>
</evidence>
<feature type="region of interest" description="Disordered" evidence="1">
    <location>
        <begin position="466"/>
        <end position="509"/>
    </location>
</feature>
<dbReference type="AlphaFoldDB" id="A0A2Z6QWC6"/>
<dbReference type="SUPFAM" id="SSF54928">
    <property type="entry name" value="RNA-binding domain, RBD"/>
    <property type="match status" value="1"/>
</dbReference>
<name>A0A2Z6QWC6_9GLOM</name>
<dbReference type="Gene3D" id="3.30.70.330">
    <property type="match status" value="1"/>
</dbReference>
<evidence type="ECO:0000256" key="1">
    <source>
        <dbReference type="SAM" id="MobiDB-lite"/>
    </source>
</evidence>
<protein>
    <recommendedName>
        <fullName evidence="4">RRM domain-containing protein</fullName>
    </recommendedName>
</protein>
<organism evidence="2 3">
    <name type="scientific">Rhizophagus clarus</name>
    <dbReference type="NCBI Taxonomy" id="94130"/>
    <lineage>
        <taxon>Eukaryota</taxon>
        <taxon>Fungi</taxon>
        <taxon>Fungi incertae sedis</taxon>
        <taxon>Mucoromycota</taxon>
        <taxon>Glomeromycotina</taxon>
        <taxon>Glomeromycetes</taxon>
        <taxon>Glomerales</taxon>
        <taxon>Glomeraceae</taxon>
        <taxon>Rhizophagus</taxon>
    </lineage>
</organism>
<dbReference type="InterPro" id="IPR035979">
    <property type="entry name" value="RBD_domain_sf"/>
</dbReference>
<proteinExistence type="predicted"/>
<dbReference type="EMBL" id="BEXD01000632">
    <property type="protein sequence ID" value="GBB89021.1"/>
    <property type="molecule type" value="Genomic_DNA"/>
</dbReference>